<evidence type="ECO:0000313" key="2">
    <source>
        <dbReference type="Proteomes" id="UP000790709"/>
    </source>
</evidence>
<comment type="caution">
    <text evidence="1">The sequence shown here is derived from an EMBL/GenBank/DDBJ whole genome shotgun (WGS) entry which is preliminary data.</text>
</comment>
<gene>
    <name evidence="1" type="ORF">BV22DRAFT_1166007</name>
</gene>
<dbReference type="Proteomes" id="UP000790709">
    <property type="component" value="Unassembled WGS sequence"/>
</dbReference>
<protein>
    <submittedName>
        <fullName evidence="1">P-loop containing nucleoside triphosphate hydrolase protein</fullName>
    </submittedName>
</protein>
<sequence>MAPVHSRISSHERSQEKAARILQDARNKAEKSRKYDSAATRKKICDEFMARNNNMVPHSWQIDVAEALVLGLDCSVIAGTGAGKTMPFVMPLFVHPEKLVIVISPLNALEEDQAERFRKMKLTAVAVNGETYTTTLHKASSKCSELENNKFQAIITSPEMCLQHEKFRQLLSNPKFAARIAAIVIDEAHCISQWGDKFRELYMQLGTLRAFVPSNVPFLVTSATLPPLTLAQVRTVAHIQTSDSYHINLGTDRPNISWHVRHMKNGKSDLESLSFLLPKSSGGEVDGDTYDQSLVFFDDINVSMAACQWIRKNSPTDIRHQVAVYHSRRTPAAKRIILRLFKEGKIKMLFTTEAAGMGCDMPHIVQVVQFMVPASLSIWMQRAGRAGRSPIMQARAILLVQPSVFQEKHTKKGKDPDDDDGTVTYVKQVEDGLREWIETKECRRDVADEYFDSGIKRK</sequence>
<keyword evidence="2" id="KW-1185">Reference proteome</keyword>
<accession>A0ACB8BFD8</accession>
<proteinExistence type="predicted"/>
<organism evidence="1 2">
    <name type="scientific">Leucogyrophana mollusca</name>
    <dbReference type="NCBI Taxonomy" id="85980"/>
    <lineage>
        <taxon>Eukaryota</taxon>
        <taxon>Fungi</taxon>
        <taxon>Dikarya</taxon>
        <taxon>Basidiomycota</taxon>
        <taxon>Agaricomycotina</taxon>
        <taxon>Agaricomycetes</taxon>
        <taxon>Agaricomycetidae</taxon>
        <taxon>Boletales</taxon>
        <taxon>Boletales incertae sedis</taxon>
        <taxon>Leucogyrophana</taxon>
    </lineage>
</organism>
<feature type="non-terminal residue" evidence="1">
    <location>
        <position position="458"/>
    </location>
</feature>
<reference evidence="1" key="1">
    <citation type="journal article" date="2021" name="New Phytol.">
        <title>Evolutionary innovations through gain and loss of genes in the ectomycorrhizal Boletales.</title>
        <authorList>
            <person name="Wu G."/>
            <person name="Miyauchi S."/>
            <person name="Morin E."/>
            <person name="Kuo A."/>
            <person name="Drula E."/>
            <person name="Varga T."/>
            <person name="Kohler A."/>
            <person name="Feng B."/>
            <person name="Cao Y."/>
            <person name="Lipzen A."/>
            <person name="Daum C."/>
            <person name="Hundley H."/>
            <person name="Pangilinan J."/>
            <person name="Johnson J."/>
            <person name="Barry K."/>
            <person name="LaButti K."/>
            <person name="Ng V."/>
            <person name="Ahrendt S."/>
            <person name="Min B."/>
            <person name="Choi I.G."/>
            <person name="Park H."/>
            <person name="Plett J.M."/>
            <person name="Magnuson J."/>
            <person name="Spatafora J.W."/>
            <person name="Nagy L.G."/>
            <person name="Henrissat B."/>
            <person name="Grigoriev I.V."/>
            <person name="Yang Z.L."/>
            <person name="Xu J."/>
            <person name="Martin F.M."/>
        </authorList>
    </citation>
    <scope>NUCLEOTIDE SEQUENCE</scope>
    <source>
        <strain evidence="1">KUC20120723A-06</strain>
    </source>
</reference>
<keyword evidence="1" id="KW-0378">Hydrolase</keyword>
<dbReference type="EMBL" id="MU266431">
    <property type="protein sequence ID" value="KAH7924177.1"/>
    <property type="molecule type" value="Genomic_DNA"/>
</dbReference>
<evidence type="ECO:0000313" key="1">
    <source>
        <dbReference type="EMBL" id="KAH7924177.1"/>
    </source>
</evidence>
<name>A0ACB8BFD8_9AGAM</name>